<dbReference type="Proteomes" id="UP000005952">
    <property type="component" value="Chromosome"/>
</dbReference>
<dbReference type="AlphaFoldDB" id="N0B0R7"/>
<evidence type="ECO:0000259" key="6">
    <source>
        <dbReference type="Pfam" id="PF14464"/>
    </source>
</evidence>
<keyword evidence="2" id="KW-0479">Metal-binding</keyword>
<evidence type="ECO:0000256" key="2">
    <source>
        <dbReference type="ARBA" id="ARBA00022723"/>
    </source>
</evidence>
<dbReference type="InterPro" id="IPR028090">
    <property type="entry name" value="JAB_dom_prok"/>
</dbReference>
<dbReference type="KEGG" id="hdt:HYPDE_26743"/>
<gene>
    <name evidence="7" type="ORF">HYPDE_26743</name>
</gene>
<dbReference type="GO" id="GO:0006508">
    <property type="term" value="P:proteolysis"/>
    <property type="evidence" value="ECO:0007669"/>
    <property type="project" value="UniProtKB-KW"/>
</dbReference>
<dbReference type="SUPFAM" id="SSF102712">
    <property type="entry name" value="JAB1/MPN domain"/>
    <property type="match status" value="1"/>
</dbReference>
<accession>N0B0R7</accession>
<keyword evidence="4" id="KW-0862">Zinc</keyword>
<organism evidence="7 8">
    <name type="scientific">Hyphomicrobium denitrificans 1NES1</name>
    <dbReference type="NCBI Taxonomy" id="670307"/>
    <lineage>
        <taxon>Bacteria</taxon>
        <taxon>Pseudomonadati</taxon>
        <taxon>Pseudomonadota</taxon>
        <taxon>Alphaproteobacteria</taxon>
        <taxon>Hyphomicrobiales</taxon>
        <taxon>Hyphomicrobiaceae</taxon>
        <taxon>Hyphomicrobium</taxon>
    </lineage>
</organism>
<keyword evidence="5" id="KW-0482">Metalloprotease</keyword>
<name>N0B0R7_9HYPH</name>
<protein>
    <recommendedName>
        <fullName evidence="6">JAB domain-containing protein</fullName>
    </recommendedName>
</protein>
<keyword evidence="1" id="KW-0645">Protease</keyword>
<dbReference type="Pfam" id="PF14464">
    <property type="entry name" value="Prok-JAB"/>
    <property type="match status" value="1"/>
</dbReference>
<dbReference type="STRING" id="670307.HYPDE_26743"/>
<dbReference type="HOGENOM" id="CLU_1080846_0_0_5"/>
<reference evidence="7 8" key="1">
    <citation type="journal article" date="2013" name="Genome Announc.">
        <title>Genome sequences for three denitrifying bacterial strains isolated from a uranium- and nitrate-contaminated subsurface environment.</title>
        <authorList>
            <person name="Venkatramanan R."/>
            <person name="Prakash O."/>
            <person name="Woyke T."/>
            <person name="Chain P."/>
            <person name="Goodwin L.A."/>
            <person name="Watson D."/>
            <person name="Brooks S."/>
            <person name="Kostka J.E."/>
            <person name="Green S.J."/>
        </authorList>
    </citation>
    <scope>NUCLEOTIDE SEQUENCE [LARGE SCALE GENOMIC DNA]</scope>
    <source>
        <strain evidence="7 8">1NES1</strain>
    </source>
</reference>
<dbReference type="GO" id="GO:0008237">
    <property type="term" value="F:metallopeptidase activity"/>
    <property type="evidence" value="ECO:0007669"/>
    <property type="project" value="UniProtKB-KW"/>
</dbReference>
<evidence type="ECO:0000256" key="5">
    <source>
        <dbReference type="ARBA" id="ARBA00023049"/>
    </source>
</evidence>
<sequence>MQQLSPSTIRITRAVYDSYRQTIAKHPPETFAILGGRLEDYLVTDFRFCPPVRDASGRYDASALHINVDADLLNWIVDHEWRPNGKFILGVWHSHPPGLTRPSCGDFANTYGDIAFFSACLANDDSPDHNWHTFLAPITTFAADGSDRIHGWTLTRGEVAPRACPVEIIESAATAVVVPARDALAAAELRVVMVRNLLQRYAIEIERVARSRALPRAQRAQMIDALSRMRAAELRDIFAARHPLSAILTPLQSPPHA</sequence>
<evidence type="ECO:0000313" key="7">
    <source>
        <dbReference type="EMBL" id="AGK57029.1"/>
    </source>
</evidence>
<dbReference type="Gene3D" id="3.40.140.10">
    <property type="entry name" value="Cytidine Deaminase, domain 2"/>
    <property type="match status" value="1"/>
</dbReference>
<keyword evidence="3" id="KW-0378">Hydrolase</keyword>
<dbReference type="RefSeq" id="WP_015597066.1">
    <property type="nucleotide sequence ID" value="NC_021172.1"/>
</dbReference>
<evidence type="ECO:0000256" key="3">
    <source>
        <dbReference type="ARBA" id="ARBA00022801"/>
    </source>
</evidence>
<proteinExistence type="predicted"/>
<evidence type="ECO:0000256" key="4">
    <source>
        <dbReference type="ARBA" id="ARBA00022833"/>
    </source>
</evidence>
<dbReference type="GO" id="GO:0046872">
    <property type="term" value="F:metal ion binding"/>
    <property type="evidence" value="ECO:0007669"/>
    <property type="project" value="UniProtKB-KW"/>
</dbReference>
<feature type="domain" description="JAB" evidence="6">
    <location>
        <begin position="20"/>
        <end position="124"/>
    </location>
</feature>
<dbReference type="EMBL" id="CP005587">
    <property type="protein sequence ID" value="AGK57029.1"/>
    <property type="molecule type" value="Genomic_DNA"/>
</dbReference>
<evidence type="ECO:0000313" key="8">
    <source>
        <dbReference type="Proteomes" id="UP000005952"/>
    </source>
</evidence>
<keyword evidence="8" id="KW-1185">Reference proteome</keyword>
<evidence type="ECO:0000256" key="1">
    <source>
        <dbReference type="ARBA" id="ARBA00022670"/>
    </source>
</evidence>